<comment type="caution">
    <text evidence="4">The sequence shown here is derived from an EMBL/GenBank/DDBJ whole genome shotgun (WGS) entry which is preliminary data.</text>
</comment>
<name>A0A8S1H9X7_9PELO</name>
<gene>
    <name evidence="4" type="ORF">CAUJ_LOCUS8828</name>
</gene>
<organism evidence="4 5">
    <name type="scientific">Caenorhabditis auriculariae</name>
    <dbReference type="NCBI Taxonomy" id="2777116"/>
    <lineage>
        <taxon>Eukaryota</taxon>
        <taxon>Metazoa</taxon>
        <taxon>Ecdysozoa</taxon>
        <taxon>Nematoda</taxon>
        <taxon>Chromadorea</taxon>
        <taxon>Rhabditida</taxon>
        <taxon>Rhabditina</taxon>
        <taxon>Rhabditomorpha</taxon>
        <taxon>Rhabditoidea</taxon>
        <taxon>Rhabditidae</taxon>
        <taxon>Peloderinae</taxon>
        <taxon>Caenorhabditis</taxon>
    </lineage>
</organism>
<dbReference type="InterPro" id="IPR009755">
    <property type="entry name" value="RMC1_C"/>
</dbReference>
<dbReference type="InterPro" id="IPR049040">
    <property type="entry name" value="RMC1_N"/>
</dbReference>
<feature type="transmembrane region" description="Helical" evidence="1">
    <location>
        <begin position="12"/>
        <end position="32"/>
    </location>
</feature>
<dbReference type="GO" id="GO:0010506">
    <property type="term" value="P:regulation of autophagy"/>
    <property type="evidence" value="ECO:0007669"/>
    <property type="project" value="InterPro"/>
</dbReference>
<keyword evidence="1" id="KW-1133">Transmembrane helix</keyword>
<sequence length="815" mass="90739">MKSEENSPALTFCNVVFVSFAAVIALHGSLIASKITYLVKKLWRTPHDENVTASKQNVAKLQQKLATLSPEAEFAAYFKTERQWKSEKEKLAELEAEQAKSLPTKLRNVVGLIVQAVGLVLLRQISPLTAFCIPANVLWPLNQMLRFPSIFGNDSCPGEFAEVSAFMVAYFALSLSSLIRGLRVERRLEGRMLELGPPLVSFEPDRDNYDGNITRNFFDVSGLRICTMRNNGALGLTAKSLTSPKVTNVRTKDRGETSTVKFSPNGMFCAMQRTSNAADIIFLEKVENQLCVEMSISTKSKEPILAVEWITNSQILLGTNHGIELVVLNEDKRSSKVLRSMNINIGWASFYAPVGLLIVATGFSCSNLQPIIVAHSQFTRMKNFEVEFGASNSKEKLLEKDITMATIYGRVYVMVLRYSVRNASTTDLALHELPSDATTPTTFKYSLILGFTGGCGIHACDNLIIVHHQSSSLSYIFDVGLSPNRPNHSPLVTVSLKPDPSLQPPPALYTQFWFTFLPNIIIDSNAGMMYSLCVRNEYANGEISDKALLMEYLARRSGEKDLFLRSLRSCLSARALSLRQARKLFNFLAGNLASGGSNSTTEASQKAAFVVKQSPPLLISQQEMQSSVFFPMRDDPNLHSPYVANTMLQYLRALRDNSVVVEAYFIEMVVQTLAEAGEMRKLHQLVTYRVIDDTKPLAFLLLSYEARCPTLFQSGVDILARNKASDEIVEVMLEKNNIVDAIRFIDARGLSDSMIPKVVEAAGKRCSRQTRHAIREHLCERKSKVPLSDKFESLYSDEEVEAAAVEVAHSALFEF</sequence>
<dbReference type="Pfam" id="PF21029">
    <property type="entry name" value="RMC1_N"/>
    <property type="match status" value="1"/>
</dbReference>
<keyword evidence="1" id="KW-0472">Membrane</keyword>
<dbReference type="EMBL" id="CAJGYM010000030">
    <property type="protein sequence ID" value="CAD6192909.1"/>
    <property type="molecule type" value="Genomic_DNA"/>
</dbReference>
<keyword evidence="1" id="KW-0812">Transmembrane</keyword>
<evidence type="ECO:0008006" key="6">
    <source>
        <dbReference type="Google" id="ProtNLM"/>
    </source>
</evidence>
<evidence type="ECO:0000313" key="5">
    <source>
        <dbReference type="Proteomes" id="UP000835052"/>
    </source>
</evidence>
<protein>
    <recommendedName>
        <fullName evidence="6">Guided entry of tail-anchored proteins factor 1</fullName>
    </recommendedName>
</protein>
<feature type="domain" description="Mic1" evidence="2">
    <location>
        <begin position="556"/>
        <end position="792"/>
    </location>
</feature>
<proteinExistence type="predicted"/>
<evidence type="ECO:0000256" key="1">
    <source>
        <dbReference type="SAM" id="Phobius"/>
    </source>
</evidence>
<keyword evidence="5" id="KW-1185">Reference proteome</keyword>
<dbReference type="OrthoDB" id="26384at2759"/>
<dbReference type="AlphaFoldDB" id="A0A8S1H9X7"/>
<dbReference type="Pfam" id="PF07035">
    <property type="entry name" value="RMC1_C"/>
    <property type="match status" value="1"/>
</dbReference>
<dbReference type="GO" id="GO:0005765">
    <property type="term" value="C:lysosomal membrane"/>
    <property type="evidence" value="ECO:0007669"/>
    <property type="project" value="TreeGrafter"/>
</dbReference>
<feature type="transmembrane region" description="Helical" evidence="1">
    <location>
        <begin position="163"/>
        <end position="182"/>
    </location>
</feature>
<dbReference type="GO" id="GO:0035658">
    <property type="term" value="C:Mon1-Ccz1 complex"/>
    <property type="evidence" value="ECO:0007669"/>
    <property type="project" value="InterPro"/>
</dbReference>
<evidence type="ECO:0000313" key="4">
    <source>
        <dbReference type="EMBL" id="CAD6192909.1"/>
    </source>
</evidence>
<feature type="transmembrane region" description="Helical" evidence="1">
    <location>
        <begin position="343"/>
        <end position="363"/>
    </location>
</feature>
<dbReference type="PANTHER" id="PTHR12897:SF4">
    <property type="entry name" value="REGULATOR OF MON1-CCZ1 COMPLEX"/>
    <property type="match status" value="1"/>
</dbReference>
<reference evidence="4" key="1">
    <citation type="submission" date="2020-10" db="EMBL/GenBank/DDBJ databases">
        <authorList>
            <person name="Kikuchi T."/>
        </authorList>
    </citation>
    <scope>NUCLEOTIDE SEQUENCE</scope>
    <source>
        <strain evidence="4">NKZ352</strain>
    </source>
</reference>
<feature type="transmembrane region" description="Helical" evidence="1">
    <location>
        <begin position="109"/>
        <end position="139"/>
    </location>
</feature>
<evidence type="ECO:0000259" key="2">
    <source>
        <dbReference type="Pfam" id="PF07035"/>
    </source>
</evidence>
<accession>A0A8S1H9X7</accession>
<dbReference type="InterPro" id="IPR040371">
    <property type="entry name" value="RMC1"/>
</dbReference>
<dbReference type="GO" id="GO:0031902">
    <property type="term" value="C:late endosome membrane"/>
    <property type="evidence" value="ECO:0007669"/>
    <property type="project" value="TreeGrafter"/>
</dbReference>
<dbReference type="PANTHER" id="PTHR12897">
    <property type="entry name" value="COLON CANCER-ASSOCIATED PROTEIN MIC1"/>
    <property type="match status" value="1"/>
</dbReference>
<evidence type="ECO:0000259" key="3">
    <source>
        <dbReference type="Pfam" id="PF21029"/>
    </source>
</evidence>
<dbReference type="Proteomes" id="UP000835052">
    <property type="component" value="Unassembled WGS sequence"/>
</dbReference>
<feature type="domain" description="Regulator of MON1-CCZ1 complex N-terminal" evidence="3">
    <location>
        <begin position="217"/>
        <end position="334"/>
    </location>
</feature>